<evidence type="ECO:0000313" key="1">
    <source>
        <dbReference type="EMBL" id="MAG17916.1"/>
    </source>
</evidence>
<reference evidence="2" key="1">
    <citation type="submission" date="2017-09" db="EMBL/GenBank/DDBJ databases">
        <title>The Reconstruction of 2,631 Draft Metagenome-Assembled Genomes from the Global Oceans.</title>
        <authorList>
            <person name="Tully B.J."/>
            <person name="Graham E.D."/>
            <person name="Heidelberg J.F."/>
        </authorList>
    </citation>
    <scope>NUCLEOTIDE SEQUENCE [LARGE SCALE GENOMIC DNA]</scope>
</reference>
<dbReference type="AlphaFoldDB" id="A0A2D6LNZ6"/>
<dbReference type="EMBL" id="NZBD01000002">
    <property type="protein sequence ID" value="MAG17916.1"/>
    <property type="molecule type" value="Genomic_DNA"/>
</dbReference>
<name>A0A2D6LNZ6_9ARCH</name>
<dbReference type="Proteomes" id="UP000226712">
    <property type="component" value="Unassembled WGS sequence"/>
</dbReference>
<accession>A0A2D6LNZ6</accession>
<gene>
    <name evidence="1" type="ORF">CL944_00375</name>
</gene>
<evidence type="ECO:0000313" key="2">
    <source>
        <dbReference type="Proteomes" id="UP000226712"/>
    </source>
</evidence>
<organism evidence="1 2">
    <name type="scientific">Candidatus Iainarchaeum sp</name>
    <dbReference type="NCBI Taxonomy" id="3101447"/>
    <lineage>
        <taxon>Archaea</taxon>
        <taxon>Candidatus Iainarchaeota</taxon>
        <taxon>Candidatus Iainarchaeia</taxon>
        <taxon>Candidatus Iainarchaeales</taxon>
        <taxon>Candidatus Iainarchaeaceae</taxon>
        <taxon>Candidatus Iainarchaeum</taxon>
    </lineage>
</organism>
<proteinExistence type="predicted"/>
<sequence length="60" mass="7184">MQQTLFSNRNQTLLEIKHEQIKQGISDEEFEHLLDGFCEKYSVEKKALLEAIRKRFSQTR</sequence>
<protein>
    <submittedName>
        <fullName evidence="1">Uncharacterized protein</fullName>
    </submittedName>
</protein>
<comment type="caution">
    <text evidence="1">The sequence shown here is derived from an EMBL/GenBank/DDBJ whole genome shotgun (WGS) entry which is preliminary data.</text>
</comment>